<feature type="region of interest" description="Disordered" evidence="1">
    <location>
        <begin position="153"/>
        <end position="192"/>
    </location>
</feature>
<dbReference type="RefSeq" id="XP_012180562.1">
    <property type="nucleotide sequence ID" value="XM_012325172.1"/>
</dbReference>
<dbReference type="InParanoid" id="J4H2C4"/>
<evidence type="ECO:0000313" key="3">
    <source>
        <dbReference type="Proteomes" id="UP000006352"/>
    </source>
</evidence>
<protein>
    <submittedName>
        <fullName evidence="2">Uncharacterized protein</fullName>
    </submittedName>
</protein>
<accession>J4H2C4</accession>
<reference evidence="2 3" key="1">
    <citation type="journal article" date="2012" name="Appl. Environ. Microbiol.">
        <title>Short-read sequencing for genomic analysis of the brown rot fungus Fibroporia radiculosa.</title>
        <authorList>
            <person name="Tang J.D."/>
            <person name="Perkins A.D."/>
            <person name="Sonstegard T.S."/>
            <person name="Schroeder S.G."/>
            <person name="Burgess S.C."/>
            <person name="Diehl S.V."/>
        </authorList>
    </citation>
    <scope>NUCLEOTIDE SEQUENCE [LARGE SCALE GENOMIC DNA]</scope>
    <source>
        <strain evidence="2 3">TFFH 294</strain>
    </source>
</reference>
<evidence type="ECO:0000256" key="1">
    <source>
        <dbReference type="SAM" id="MobiDB-lite"/>
    </source>
</evidence>
<dbReference type="Proteomes" id="UP000006352">
    <property type="component" value="Unassembled WGS sequence"/>
</dbReference>
<dbReference type="OrthoDB" id="5563033at2759"/>
<proteinExistence type="predicted"/>
<evidence type="ECO:0000313" key="2">
    <source>
        <dbReference type="EMBL" id="CCM01279.1"/>
    </source>
</evidence>
<dbReference type="GeneID" id="24096190"/>
<name>J4H2C4_9APHY</name>
<dbReference type="HOGENOM" id="CLU_095052_0_0_1"/>
<organism evidence="2 3">
    <name type="scientific">Fibroporia radiculosa</name>
    <dbReference type="NCBI Taxonomy" id="599839"/>
    <lineage>
        <taxon>Eukaryota</taxon>
        <taxon>Fungi</taxon>
        <taxon>Dikarya</taxon>
        <taxon>Basidiomycota</taxon>
        <taxon>Agaricomycotina</taxon>
        <taxon>Agaricomycetes</taxon>
        <taxon>Polyporales</taxon>
        <taxon>Fibroporiaceae</taxon>
        <taxon>Fibroporia</taxon>
    </lineage>
</organism>
<keyword evidence="3" id="KW-1185">Reference proteome</keyword>
<gene>
    <name evidence="2" type="ORF">FIBRA_03328</name>
</gene>
<feature type="region of interest" description="Disordered" evidence="1">
    <location>
        <begin position="91"/>
        <end position="136"/>
    </location>
</feature>
<dbReference type="AlphaFoldDB" id="J4H2C4"/>
<feature type="compositionally biased region" description="Polar residues" evidence="1">
    <location>
        <begin position="162"/>
        <end position="187"/>
    </location>
</feature>
<sequence length="228" mass="25349">MSSCYWPPAPLDSTLTVPWPGNITTFAEALDSLLPGIPDDLKPVDVTILDRCWCDISSNGFFEPYNVTEWERRSVLRVKESVEQKMEARRRELAAEESAHENSAEVVEDAAGSSDLEPSSPVDSNNGEPSAKLSMPSIREMMRSFMRTYTLNRDSESELAPSPNTTLEHPSSSSEVYHSQTNASSAPSPFPFLLGAPDEKLPLFRREYDLRPYGLALVLDFGWSSSDP</sequence>
<dbReference type="EMBL" id="HE797026">
    <property type="protein sequence ID" value="CCM01279.1"/>
    <property type="molecule type" value="Genomic_DNA"/>
</dbReference>
<feature type="compositionally biased region" description="Basic and acidic residues" evidence="1">
    <location>
        <begin position="91"/>
        <end position="103"/>
    </location>
</feature>